<organism evidence="1">
    <name type="scientific">Rhizophora mucronata</name>
    <name type="common">Asiatic mangrove</name>
    <dbReference type="NCBI Taxonomy" id="61149"/>
    <lineage>
        <taxon>Eukaryota</taxon>
        <taxon>Viridiplantae</taxon>
        <taxon>Streptophyta</taxon>
        <taxon>Embryophyta</taxon>
        <taxon>Tracheophyta</taxon>
        <taxon>Spermatophyta</taxon>
        <taxon>Magnoliopsida</taxon>
        <taxon>eudicotyledons</taxon>
        <taxon>Gunneridae</taxon>
        <taxon>Pentapetalae</taxon>
        <taxon>rosids</taxon>
        <taxon>fabids</taxon>
        <taxon>Malpighiales</taxon>
        <taxon>Rhizophoraceae</taxon>
        <taxon>Rhizophora</taxon>
    </lineage>
</organism>
<dbReference type="EMBL" id="GGEC01038180">
    <property type="protein sequence ID" value="MBX18664.1"/>
    <property type="molecule type" value="Transcribed_RNA"/>
</dbReference>
<proteinExistence type="predicted"/>
<dbReference type="EMBL" id="GGEC01038181">
    <property type="protein sequence ID" value="MBX18665.1"/>
    <property type="molecule type" value="Transcribed_RNA"/>
</dbReference>
<evidence type="ECO:0000313" key="1">
    <source>
        <dbReference type="EMBL" id="MBX18665.1"/>
    </source>
</evidence>
<reference evidence="1" key="1">
    <citation type="submission" date="2018-02" db="EMBL/GenBank/DDBJ databases">
        <title>Rhizophora mucronata_Transcriptome.</title>
        <authorList>
            <person name="Meera S.P."/>
            <person name="Sreeshan A."/>
            <person name="Augustine A."/>
        </authorList>
    </citation>
    <scope>NUCLEOTIDE SEQUENCE</scope>
    <source>
        <tissue evidence="1">Leaf</tissue>
    </source>
</reference>
<protein>
    <submittedName>
        <fullName evidence="1">Uncharacterized protein</fullName>
    </submittedName>
</protein>
<name>A0A2P2LL11_RHIMU</name>
<dbReference type="AlphaFoldDB" id="A0A2P2LL11"/>
<accession>A0A2P2LL11</accession>
<sequence length="51" mass="5599">MHLKAGPLLAMVRLWGPGIRVMLKLSYVIQSITATKCMVGSSVRTKLSIEL</sequence>